<feature type="compositionally biased region" description="Basic and acidic residues" evidence="1">
    <location>
        <begin position="184"/>
        <end position="196"/>
    </location>
</feature>
<dbReference type="OrthoDB" id="10679249at2759"/>
<evidence type="ECO:0000313" key="2">
    <source>
        <dbReference type="EMBL" id="ACO68165.1"/>
    </source>
</evidence>
<accession>C1EJD3</accession>
<feature type="compositionally biased region" description="Pro residues" evidence="1">
    <location>
        <begin position="227"/>
        <end position="236"/>
    </location>
</feature>
<evidence type="ECO:0000313" key="3">
    <source>
        <dbReference type="Proteomes" id="UP000002009"/>
    </source>
</evidence>
<feature type="compositionally biased region" description="Acidic residues" evidence="1">
    <location>
        <begin position="164"/>
        <end position="175"/>
    </location>
</feature>
<dbReference type="Gene3D" id="3.40.850.10">
    <property type="entry name" value="Kinesin motor domain"/>
    <property type="match status" value="1"/>
</dbReference>
<feature type="region of interest" description="Disordered" evidence="1">
    <location>
        <begin position="446"/>
        <end position="474"/>
    </location>
</feature>
<feature type="non-terminal residue" evidence="2">
    <location>
        <position position="533"/>
    </location>
</feature>
<dbReference type="AlphaFoldDB" id="C1EJD3"/>
<proteinExistence type="predicted"/>
<feature type="compositionally biased region" description="Low complexity" evidence="1">
    <location>
        <begin position="247"/>
        <end position="258"/>
    </location>
</feature>
<feature type="compositionally biased region" description="Low complexity" evidence="1">
    <location>
        <begin position="217"/>
        <end position="226"/>
    </location>
</feature>
<feature type="region of interest" description="Disordered" evidence="1">
    <location>
        <begin position="1"/>
        <end position="113"/>
    </location>
</feature>
<dbReference type="GeneID" id="8249694"/>
<evidence type="ECO:0008006" key="4">
    <source>
        <dbReference type="Google" id="ProtNLM"/>
    </source>
</evidence>
<dbReference type="Proteomes" id="UP000002009">
    <property type="component" value="Chromosome 16"/>
</dbReference>
<protein>
    <recommendedName>
        <fullName evidence="4">Kinesin motor domain-containing protein</fullName>
    </recommendedName>
</protein>
<evidence type="ECO:0000256" key="1">
    <source>
        <dbReference type="SAM" id="MobiDB-lite"/>
    </source>
</evidence>
<dbReference type="EMBL" id="CP001334">
    <property type="protein sequence ID" value="ACO68165.1"/>
    <property type="molecule type" value="Genomic_DNA"/>
</dbReference>
<dbReference type="InterPro" id="IPR036961">
    <property type="entry name" value="Kinesin_motor_dom_sf"/>
</dbReference>
<dbReference type="RefSeq" id="XP_002506907.1">
    <property type="nucleotide sequence ID" value="XM_002506861.1"/>
</dbReference>
<feature type="compositionally biased region" description="Gly residues" evidence="1">
    <location>
        <begin position="26"/>
        <end position="36"/>
    </location>
</feature>
<organism evidence="2 3">
    <name type="scientific">Micromonas commoda (strain RCC299 / NOUM17 / CCMP2709)</name>
    <name type="common">Picoplanktonic green alga</name>
    <dbReference type="NCBI Taxonomy" id="296587"/>
    <lineage>
        <taxon>Eukaryota</taxon>
        <taxon>Viridiplantae</taxon>
        <taxon>Chlorophyta</taxon>
        <taxon>Mamiellophyceae</taxon>
        <taxon>Mamiellales</taxon>
        <taxon>Mamiellaceae</taxon>
        <taxon>Micromonas</taxon>
    </lineage>
</organism>
<reference evidence="2 3" key="1">
    <citation type="journal article" date="2009" name="Science">
        <title>Green evolution and dynamic adaptations revealed by genomes of the marine picoeukaryotes Micromonas.</title>
        <authorList>
            <person name="Worden A.Z."/>
            <person name="Lee J.H."/>
            <person name="Mock T."/>
            <person name="Rouze P."/>
            <person name="Simmons M.P."/>
            <person name="Aerts A.L."/>
            <person name="Allen A.E."/>
            <person name="Cuvelier M.L."/>
            <person name="Derelle E."/>
            <person name="Everett M.V."/>
            <person name="Foulon E."/>
            <person name="Grimwood J."/>
            <person name="Gundlach H."/>
            <person name="Henrissat B."/>
            <person name="Napoli C."/>
            <person name="McDonald S.M."/>
            <person name="Parker M.S."/>
            <person name="Rombauts S."/>
            <person name="Salamov A."/>
            <person name="Von Dassow P."/>
            <person name="Badger J.H."/>
            <person name="Coutinho P.M."/>
            <person name="Demir E."/>
            <person name="Dubchak I."/>
            <person name="Gentemann C."/>
            <person name="Eikrem W."/>
            <person name="Gready J.E."/>
            <person name="John U."/>
            <person name="Lanier W."/>
            <person name="Lindquist E.A."/>
            <person name="Lucas S."/>
            <person name="Mayer K.F."/>
            <person name="Moreau H."/>
            <person name="Not F."/>
            <person name="Otillar R."/>
            <person name="Panaud O."/>
            <person name="Pangilinan J."/>
            <person name="Paulsen I."/>
            <person name="Piegu B."/>
            <person name="Poliakov A."/>
            <person name="Robbens S."/>
            <person name="Schmutz J."/>
            <person name="Toulza E."/>
            <person name="Wyss T."/>
            <person name="Zelensky A."/>
            <person name="Zhou K."/>
            <person name="Armbrust E.V."/>
            <person name="Bhattacharya D."/>
            <person name="Goodenough U.W."/>
            <person name="Van de Peer Y."/>
            <person name="Grigoriev I.V."/>
        </authorList>
    </citation>
    <scope>NUCLEOTIDE SEQUENCE [LARGE SCALE GENOMIC DNA]</scope>
    <source>
        <strain evidence="3">RCC299 / NOUM17</strain>
    </source>
</reference>
<dbReference type="KEGG" id="mis:MICPUN_53611"/>
<gene>
    <name evidence="2" type="ORF">MICPUN_53611</name>
</gene>
<feature type="region of interest" description="Disordered" evidence="1">
    <location>
        <begin position="134"/>
        <end position="266"/>
    </location>
</feature>
<sequence length="533" mass="55002">MVGDEGTRRPASSLERFRQKRASSSSGGGGGGGASHGGTSPAGGISNENESPRQPRATPSSRPSTGDKLAALKARRSAARPASGRRVAEDATTAPGIEPGTTERTGRPSVAVPHTESRIYLNLDDASPKNALAMSNEWREFDPRGSFGRPPTAASNPGRQRAADDDDDTLDDDTGGPDPASVAGRKEPPKNDDEAGRTPAASLLKNATRQPRTHAHPTTPTSTVLQTPPPPPPAPGIEPRTTESARARRTAGAARSPGDSPPVSVSHYSEPAVVALHAGDEPDLRLADACLAIEESTDGGGVRVTLNRPRTTLKKAYELSTVVSNSNECFHKTGFADATRAAVLDGVSCALITTGIHGSGKSALVRGGAEGGADRLGVCGELASAVFDAVDEVKATHPGDVITVTITAVADVITAPVAPGVPVARRKTHEVLVDALAAGIELNTSAHRPHTAADENPQRINITEEEDDDSVRGGRGGGAGAVSAIFHGVSSSVGVNVREHPTRGFYAEGCVELLAEDKEDCARLCSLALDGFR</sequence>
<keyword evidence="3" id="KW-1185">Reference proteome</keyword>
<name>C1EJD3_MICCC</name>
<dbReference type="InParanoid" id="C1EJD3"/>